<dbReference type="SUPFAM" id="SSF74788">
    <property type="entry name" value="Cullin repeat-like"/>
    <property type="match status" value="1"/>
</dbReference>
<dbReference type="Gramene" id="Zm00001eb038690_T001">
    <property type="protein sequence ID" value="Zm00001eb038690_P001"/>
    <property type="gene ID" value="Zm00001eb038690"/>
</dbReference>
<evidence type="ECO:0000256" key="1">
    <source>
        <dbReference type="ARBA" id="ARBA00007210"/>
    </source>
</evidence>
<keyword evidence="2" id="KW-0813">Transport</keyword>
<dbReference type="InterPro" id="IPR042560">
    <property type="entry name" value="Exo84_C_2"/>
</dbReference>
<dbReference type="GO" id="GO:0008104">
    <property type="term" value="P:intracellular protein localization"/>
    <property type="evidence" value="ECO:0000318"/>
    <property type="project" value="GO_Central"/>
</dbReference>
<accession>A0A804LV31</accession>
<dbReference type="GO" id="GO:0000145">
    <property type="term" value="C:exocyst"/>
    <property type="evidence" value="ECO:0000318"/>
    <property type="project" value="GO_Central"/>
</dbReference>
<dbReference type="GO" id="GO:0006893">
    <property type="term" value="P:Golgi to plasma membrane transport"/>
    <property type="evidence" value="ECO:0000318"/>
    <property type="project" value="GO_Central"/>
</dbReference>
<reference evidence="7" key="1">
    <citation type="submission" date="2015-12" db="EMBL/GenBank/DDBJ databases">
        <title>Update maize B73 reference genome by single molecule sequencing technologies.</title>
        <authorList>
            <consortium name="Maize Genome Sequencing Project"/>
            <person name="Ware D."/>
        </authorList>
    </citation>
    <scope>NUCLEOTIDE SEQUENCE [LARGE SCALE GENOMIC DNA]</scope>
    <source>
        <strain evidence="7">cv. B73</strain>
    </source>
</reference>
<feature type="compositionally biased region" description="Low complexity" evidence="4">
    <location>
        <begin position="929"/>
        <end position="940"/>
    </location>
</feature>
<feature type="region of interest" description="Disordered" evidence="4">
    <location>
        <begin position="32"/>
        <end position="102"/>
    </location>
</feature>
<dbReference type="InterPro" id="IPR016159">
    <property type="entry name" value="Cullin_repeat-like_dom_sf"/>
</dbReference>
<evidence type="ECO:0000256" key="3">
    <source>
        <dbReference type="ARBA" id="ARBA00022483"/>
    </source>
</evidence>
<feature type="compositionally biased region" description="Acidic residues" evidence="4">
    <location>
        <begin position="847"/>
        <end position="859"/>
    </location>
</feature>
<keyword evidence="7" id="KW-1185">Reference proteome</keyword>
<dbReference type="InterPro" id="IPR033961">
    <property type="entry name" value="Exo84"/>
</dbReference>
<keyword evidence="3" id="KW-0268">Exocytosis</keyword>
<dbReference type="Proteomes" id="UP000007305">
    <property type="component" value="Chromosome 1"/>
</dbReference>
<evidence type="ECO:0000313" key="6">
    <source>
        <dbReference type="EnsemblPlants" id="Zm00001eb038690_P001"/>
    </source>
</evidence>
<reference evidence="6" key="3">
    <citation type="submission" date="2021-05" db="UniProtKB">
        <authorList>
            <consortium name="EnsemblPlants"/>
        </authorList>
    </citation>
    <scope>IDENTIFICATION</scope>
    <source>
        <strain evidence="6">cv. B73</strain>
    </source>
</reference>
<dbReference type="GO" id="GO:0006887">
    <property type="term" value="P:exocytosis"/>
    <property type="evidence" value="ECO:0007669"/>
    <property type="project" value="UniProtKB-KW"/>
</dbReference>
<dbReference type="AlphaFoldDB" id="A0A804LV31"/>
<dbReference type="Pfam" id="PF16528">
    <property type="entry name" value="Exo84_C"/>
    <property type="match status" value="1"/>
</dbReference>
<organism evidence="6 7">
    <name type="scientific">Zea mays</name>
    <name type="common">Maize</name>
    <dbReference type="NCBI Taxonomy" id="4577"/>
    <lineage>
        <taxon>Eukaryota</taxon>
        <taxon>Viridiplantae</taxon>
        <taxon>Streptophyta</taxon>
        <taxon>Embryophyta</taxon>
        <taxon>Tracheophyta</taxon>
        <taxon>Spermatophyta</taxon>
        <taxon>Magnoliopsida</taxon>
        <taxon>Liliopsida</taxon>
        <taxon>Poales</taxon>
        <taxon>Poaceae</taxon>
        <taxon>PACMAD clade</taxon>
        <taxon>Panicoideae</taxon>
        <taxon>Andropogonodae</taxon>
        <taxon>Andropogoneae</taxon>
        <taxon>Tripsacinae</taxon>
        <taxon>Zea</taxon>
    </lineage>
</organism>
<name>A0A804LV31_MAIZE</name>
<dbReference type="PANTHER" id="PTHR21426">
    <property type="entry name" value="EXOCYST COMPLEX COMPONENT 8"/>
    <property type="match status" value="1"/>
</dbReference>
<evidence type="ECO:0000256" key="2">
    <source>
        <dbReference type="ARBA" id="ARBA00022448"/>
    </source>
</evidence>
<dbReference type="FunCoup" id="A0A804LV31">
    <property type="interactions" value="669"/>
</dbReference>
<sequence>MVHRSHRQAHTCMLPCGGTQFVLARSCTAASTKLGKERPASVMASLRHRRGGTGAANDYDDDDVHDDGSGTPPGTDTATDEEQEEEEEEEEEEKGEEEEDRQMHHLGLHSMTAKGIQHLCSELLEIKKASEQDFSANVYLSYLSFIRMFQEAGDLDKDVHHLKRQVMAHRRLVQQLSANCLYSSSSASMVLPRSGSEDDEADAEGVLLPDRQGERDEDLELDALLSEHRTDEAIQLLELQAAQALRTMQQQAGAADEAETVARALDARKARVAGRLASVAGNPRTPRPELLRALSGLCRLGDAEQANQLLLGLHRGSVVRGVEELRLRASQGGHLQLQSSGAGSSNYIKDLARVVFSSIVRTSRGFVALHGHPSPYTARLVRWAREEMEDLSAAFSEYVRSVSSPAAAAGHSLALALDAAECAVSYTPLLRAVDIVDSERDVVGLVVPCVRDAVTMYGRHLKEVVRLLVDSDAWVLGRFLVPPGLMMQGAGAALAEYCLLTTNGRKFVTLIQEVVEDVAWPLHKLGIGTNDSVGLQLVAELFREYMHSIVELIPRKEAAAALQDEASGDAQYTWQLAVLINCTTLVSLFPAIASGVFRTPASSTSGFPASAQREVDSLVSLVKEAAGQVWSCFCQQFVRDTMASSAQGRFGSGTPPPPQGVTMPSMAFQVVFLRVRRLVEVYGAIMSGDDGTTKKLLQELMEAMVCWLSTNLESWAVHGDAQAQLDVHFLLELAQLGGFSSESIRSSAMDLITKAQEKVAGGEQDDAVREERCGGWAADAAKHAVQVLLATEGGDVAAGNDAGEERDEMARRSSNDEEAGQEEAPEGENEDHEDESGAANKSSDEFVSMEDEDEDEGEEDGVRMPARAALSSESPKPGHSALGNGEEMANIRSGHHHPELDQAEGGGDDSVQADDETRDGEGMCHGAIQQQVEEQSSSSWEDIDGEGGGGGRSSTRRQSTPPVMAAGKDAPTGSRKKREAVSRSSKPSKPRWHV</sequence>
<evidence type="ECO:0000313" key="7">
    <source>
        <dbReference type="Proteomes" id="UP000007305"/>
    </source>
</evidence>
<dbReference type="InterPro" id="IPR032403">
    <property type="entry name" value="Exo84_C"/>
</dbReference>
<dbReference type="PANTHER" id="PTHR21426:SF13">
    <property type="entry name" value="OS08G0566700 PROTEIN"/>
    <property type="match status" value="1"/>
</dbReference>
<feature type="compositionally biased region" description="Acidic residues" evidence="4">
    <location>
        <begin position="78"/>
        <end position="100"/>
    </location>
</feature>
<protein>
    <recommendedName>
        <fullName evidence="5">Exocyst component Exo84 C-terminal domain-containing protein</fullName>
    </recommendedName>
</protein>
<dbReference type="Gene3D" id="1.20.58.1220">
    <property type="entry name" value="Exo84p, C-terminal helical domain"/>
    <property type="match status" value="1"/>
</dbReference>
<dbReference type="EnsemblPlants" id="Zm00001eb038690_T001">
    <property type="protein sequence ID" value="Zm00001eb038690_P001"/>
    <property type="gene ID" value="Zm00001eb038690"/>
</dbReference>
<feature type="domain" description="Exocyst component Exo84 C-terminal" evidence="5">
    <location>
        <begin position="220"/>
        <end position="401"/>
    </location>
</feature>
<comment type="similarity">
    <text evidence="1">Belongs to the EXO84 family.</text>
</comment>
<proteinExistence type="inferred from homology"/>
<reference evidence="6" key="2">
    <citation type="submission" date="2019-07" db="EMBL/GenBank/DDBJ databases">
        <authorList>
            <person name="Seetharam A."/>
            <person name="Woodhouse M."/>
            <person name="Cannon E."/>
        </authorList>
    </citation>
    <scope>NUCLEOTIDE SEQUENCE [LARGE SCALE GENOMIC DNA]</scope>
    <source>
        <strain evidence="6">cv. B73</strain>
    </source>
</reference>
<dbReference type="InParanoid" id="A0A804LV31"/>
<feature type="region of interest" description="Disordered" evidence="4">
    <location>
        <begin position="795"/>
        <end position="994"/>
    </location>
</feature>
<feature type="compositionally biased region" description="Acidic residues" evidence="4">
    <location>
        <begin position="816"/>
        <end position="836"/>
    </location>
</feature>
<evidence type="ECO:0000256" key="4">
    <source>
        <dbReference type="SAM" id="MobiDB-lite"/>
    </source>
</evidence>
<evidence type="ECO:0000259" key="5">
    <source>
        <dbReference type="Pfam" id="PF16528"/>
    </source>
</evidence>